<dbReference type="Gene3D" id="3.30.70.260">
    <property type="match status" value="1"/>
</dbReference>
<organism evidence="9 10">
    <name type="scientific">Lysinibacillus zambalensis</name>
    <dbReference type="NCBI Taxonomy" id="3160866"/>
    <lineage>
        <taxon>Bacteria</taxon>
        <taxon>Bacillati</taxon>
        <taxon>Bacillota</taxon>
        <taxon>Bacilli</taxon>
        <taxon>Bacillales</taxon>
        <taxon>Bacillaceae</taxon>
        <taxon>Lysinibacillus</taxon>
    </lineage>
</organism>
<keyword evidence="10" id="KW-1185">Reference proteome</keyword>
<evidence type="ECO:0000313" key="9">
    <source>
        <dbReference type="EMBL" id="MEQ6353651.1"/>
    </source>
</evidence>
<keyword evidence="2" id="KW-1003">Cell membrane</keyword>
<gene>
    <name evidence="9" type="ORF">ABNX05_03395</name>
</gene>
<evidence type="ECO:0000256" key="7">
    <source>
        <dbReference type="ARBA" id="ARBA00023136"/>
    </source>
</evidence>
<dbReference type="SUPFAM" id="SSF55021">
    <property type="entry name" value="ACT-like"/>
    <property type="match status" value="1"/>
</dbReference>
<dbReference type="Pfam" id="PF09383">
    <property type="entry name" value="NIL"/>
    <property type="match status" value="1"/>
</dbReference>
<dbReference type="PROSITE" id="PS50893">
    <property type="entry name" value="ABC_TRANSPORTER_2"/>
    <property type="match status" value="1"/>
</dbReference>
<dbReference type="Proteomes" id="UP001478862">
    <property type="component" value="Unassembled WGS sequence"/>
</dbReference>
<dbReference type="Pfam" id="PF00005">
    <property type="entry name" value="ABC_tran"/>
    <property type="match status" value="1"/>
</dbReference>
<dbReference type="PANTHER" id="PTHR43166:SF30">
    <property type="entry name" value="METHIONINE IMPORT ATP-BINDING PROTEIN METN"/>
    <property type="match status" value="1"/>
</dbReference>
<name>A0ABV1MMB2_9BACI</name>
<dbReference type="PROSITE" id="PS00211">
    <property type="entry name" value="ABC_TRANSPORTER_1"/>
    <property type="match status" value="1"/>
</dbReference>
<keyword evidence="1" id="KW-0813">Transport</keyword>
<keyword evidence="5" id="KW-1278">Translocase</keyword>
<reference evidence="9 10" key="1">
    <citation type="submission" date="2024-06" db="EMBL/GenBank/DDBJ databases">
        <title>Lysinibacillus zambalefons sp. nov., a Novel Firmicute Isolated from the Poon Bato Zambales Hyperalkaline Spring.</title>
        <authorList>
            <person name="Aja J.A."/>
            <person name="Lazaro J.E.H."/>
            <person name="Llorin L.D."/>
            <person name="Lim K.R."/>
            <person name="Teodosio J."/>
            <person name="Dalisay D.S."/>
        </authorList>
    </citation>
    <scope>NUCLEOTIDE SEQUENCE [LARGE SCALE GENOMIC DNA]</scope>
    <source>
        <strain evidence="9 10">M3</strain>
    </source>
</reference>
<evidence type="ECO:0000256" key="6">
    <source>
        <dbReference type="ARBA" id="ARBA00022970"/>
    </source>
</evidence>
<evidence type="ECO:0000256" key="4">
    <source>
        <dbReference type="ARBA" id="ARBA00022840"/>
    </source>
</evidence>
<comment type="caution">
    <text evidence="9">The sequence shown here is derived from an EMBL/GenBank/DDBJ whole genome shotgun (WGS) entry which is preliminary data.</text>
</comment>
<keyword evidence="6" id="KW-0029">Amino-acid transport</keyword>
<keyword evidence="4 9" id="KW-0067">ATP-binding</keyword>
<dbReference type="InterPro" id="IPR027417">
    <property type="entry name" value="P-loop_NTPase"/>
</dbReference>
<dbReference type="SUPFAM" id="SSF52540">
    <property type="entry name" value="P-loop containing nucleoside triphosphate hydrolases"/>
    <property type="match status" value="1"/>
</dbReference>
<dbReference type="PANTHER" id="PTHR43166">
    <property type="entry name" value="AMINO ACID IMPORT ATP-BINDING PROTEIN"/>
    <property type="match status" value="1"/>
</dbReference>
<dbReference type="SMART" id="SM00382">
    <property type="entry name" value="AAA"/>
    <property type="match status" value="1"/>
</dbReference>
<evidence type="ECO:0000259" key="8">
    <source>
        <dbReference type="PROSITE" id="PS50893"/>
    </source>
</evidence>
<keyword evidence="3" id="KW-0547">Nucleotide-binding</keyword>
<evidence type="ECO:0000313" key="10">
    <source>
        <dbReference type="Proteomes" id="UP001478862"/>
    </source>
</evidence>
<dbReference type="InterPro" id="IPR017871">
    <property type="entry name" value="ABC_transporter-like_CS"/>
</dbReference>
<proteinExistence type="predicted"/>
<dbReference type="GO" id="GO:0005524">
    <property type="term" value="F:ATP binding"/>
    <property type="evidence" value="ECO:0007669"/>
    <property type="project" value="UniProtKB-KW"/>
</dbReference>
<keyword evidence="7" id="KW-0472">Membrane</keyword>
<dbReference type="EMBL" id="JBEGDG010000002">
    <property type="protein sequence ID" value="MEQ6353651.1"/>
    <property type="molecule type" value="Genomic_DNA"/>
</dbReference>
<feature type="domain" description="ABC transporter" evidence="8">
    <location>
        <begin position="2"/>
        <end position="241"/>
    </location>
</feature>
<dbReference type="SMART" id="SM00930">
    <property type="entry name" value="NIL"/>
    <property type="match status" value="1"/>
</dbReference>
<dbReference type="Gene3D" id="3.40.50.300">
    <property type="entry name" value="P-loop containing nucleotide triphosphate hydrolases"/>
    <property type="match status" value="1"/>
</dbReference>
<evidence type="ECO:0000256" key="1">
    <source>
        <dbReference type="ARBA" id="ARBA00022448"/>
    </source>
</evidence>
<dbReference type="InterPro" id="IPR003593">
    <property type="entry name" value="AAA+_ATPase"/>
</dbReference>
<evidence type="ECO:0000256" key="3">
    <source>
        <dbReference type="ARBA" id="ARBA00022741"/>
    </source>
</evidence>
<sequence length="341" mass="38476">MIVFKHIAKEFYQKKKKVVALNDVSLEVQKGDIYGIIGYSGAGKSTLIRMVNGLENPTSGQIIVDGKDIQTLSPNEKILNKKKISMIFQHFNLLESKNVFDNVALPLKLRNESKDAIDRKVKEMLSFVGLEDKDKNYPNQLSGGQKQRVGIARALVTNPEILLCDEATSALDPKTTKSILKLLKRVNEQFNITILLITHEMEVIRDLCNKVAVIENGQLIESGNVIQVFGQPKEQTTKDFVETVIPNKIPKDLLDFYQKNQQSYTLLRLKFLGENTASSLLYQLNKRFNHVESNIVFANVTELEGTTLGIFTIAFSANESNIQEIKAFIKEFNVIVEDVKI</sequence>
<evidence type="ECO:0000256" key="2">
    <source>
        <dbReference type="ARBA" id="ARBA00022475"/>
    </source>
</evidence>
<dbReference type="InterPro" id="IPR045865">
    <property type="entry name" value="ACT-like_dom_sf"/>
</dbReference>
<dbReference type="InterPro" id="IPR018449">
    <property type="entry name" value="NIL_domain"/>
</dbReference>
<dbReference type="InterPro" id="IPR003439">
    <property type="entry name" value="ABC_transporter-like_ATP-bd"/>
</dbReference>
<accession>A0ABV1MMB2</accession>
<dbReference type="CDD" id="cd03258">
    <property type="entry name" value="ABC_MetN_methionine_transporter"/>
    <property type="match status" value="1"/>
</dbReference>
<dbReference type="InterPro" id="IPR050086">
    <property type="entry name" value="MetN_ABC_transporter-like"/>
</dbReference>
<protein>
    <submittedName>
        <fullName evidence="9">ATP-binding cassette domain-containing protein</fullName>
    </submittedName>
</protein>
<dbReference type="InterPro" id="IPR041701">
    <property type="entry name" value="MetN_ABC"/>
</dbReference>
<evidence type="ECO:0000256" key="5">
    <source>
        <dbReference type="ARBA" id="ARBA00022967"/>
    </source>
</evidence>